<evidence type="ECO:0000256" key="9">
    <source>
        <dbReference type="SAM" id="SignalP"/>
    </source>
</evidence>
<organism evidence="11 12">
    <name type="scientific">Terrimonas rubra</name>
    <dbReference type="NCBI Taxonomy" id="1035890"/>
    <lineage>
        <taxon>Bacteria</taxon>
        <taxon>Pseudomonadati</taxon>
        <taxon>Bacteroidota</taxon>
        <taxon>Chitinophagia</taxon>
        <taxon>Chitinophagales</taxon>
        <taxon>Chitinophagaceae</taxon>
        <taxon>Terrimonas</taxon>
    </lineage>
</organism>
<keyword evidence="6 8" id="KW-0472">Membrane</keyword>
<dbReference type="NCBIfam" id="TIGR04057">
    <property type="entry name" value="SusC_RagA_signa"/>
    <property type="match status" value="1"/>
</dbReference>
<sequence length="996" mass="110789">MKPLICLLAWLCPLIALCQQHTINGYVHNTQGQPVAHATVTLLRTRQQMQTNSSGRFIITNISITDSLRISAVGYTTMYVQNNPEGNISVELQPLITELDETVVIAYGHTTRRLNTGNVGRVTATELSNQPVSNPLAALAGRVPGLVVTQNSGIPGGTFRIQIRGQNSLIQGSEPLFIIDGVPFGNGNSSLNQYNLIAANGGLSPLNMINPADIESIEVLKDADATAIYGSRGASGVILITTKKGSAGKMNIHTGYRTGFSRVTRSMNMLNTTQYLAMRREAFANDTITPTTVNAPDLLLWDTTHYTDFKKMFTGGTTRYNDLQLSVSGGTALTRFTIGLGYNHETGMLDSRQGNKRLSLHSSLQHHSADKRWLLGLIVGYSYNKSNMLSNDLTAYINLPPHLRLYDDEGNLNWRMGNASLASFGGGITNPLALQLRVYDGRFSNAMFNLSIGYNFFKNLRFTLNQGVQLQYGNESRLLPKASIDPALSALASSVFVNAHMRNLQTEPQLEYIHTVSGLTLQVLAGATLQERVQETNTLNANNYSSDLMLESWSAAGQLTASNTYTQYKYAAMFGRVNLNYRNTWVLNLTGRRDGSSRFGPAQRFSNFGAVGMAHIFSEWKWIKDHLPFLSLGKWRASYGITGNDQLGDYRYLDTWTNTSLLYQGAGALMPGALYNPAFAWERNKKWELALELAFLQNHLLFNTAYFLHRSDNQLGNYALPVITGFTGVLRNMPAVITNRGWELVLQTRNIQRKHLQWSTSVNLSIPRNKLVAFDNLGNSSYSNVYVVGQPLSVQKTYQYLGVDPEKGIYRFTDVDRNGIMDNADKIKLVNTEPDWYGGIRNTLSWKGLTLDLFAEFRKQPGRNYLATQSAFIPGYFYLNQPAIVLNRWQQPGDISTIQRFVPLVTSEGFTPAQSWLAESDGIYSDASFIRIKNLALAYSLPGILLKRAGIQQLQLTVQAQNLFTITRYKGADPENQNLYALPPLRTISLGIQLQF</sequence>
<dbReference type="SUPFAM" id="SSF49464">
    <property type="entry name" value="Carboxypeptidase regulatory domain-like"/>
    <property type="match status" value="1"/>
</dbReference>
<comment type="subcellular location">
    <subcellularLocation>
        <location evidence="1 8">Cell outer membrane</location>
        <topology evidence="1 8">Multi-pass membrane protein</topology>
    </subcellularLocation>
</comment>
<dbReference type="EMBL" id="JBHUOZ010000003">
    <property type="protein sequence ID" value="MFD2920390.1"/>
    <property type="molecule type" value="Genomic_DNA"/>
</dbReference>
<keyword evidence="2 8" id="KW-0813">Transport</keyword>
<keyword evidence="5 9" id="KW-0732">Signal</keyword>
<dbReference type="SUPFAM" id="SSF56935">
    <property type="entry name" value="Porins"/>
    <property type="match status" value="1"/>
</dbReference>
<evidence type="ECO:0000313" key="11">
    <source>
        <dbReference type="EMBL" id="MFD2920390.1"/>
    </source>
</evidence>
<dbReference type="InterPro" id="IPR012910">
    <property type="entry name" value="Plug_dom"/>
</dbReference>
<dbReference type="PANTHER" id="PTHR30069">
    <property type="entry name" value="TONB-DEPENDENT OUTER MEMBRANE RECEPTOR"/>
    <property type="match status" value="1"/>
</dbReference>
<evidence type="ECO:0000256" key="1">
    <source>
        <dbReference type="ARBA" id="ARBA00004571"/>
    </source>
</evidence>
<comment type="caution">
    <text evidence="11">The sequence shown here is derived from an EMBL/GenBank/DDBJ whole genome shotgun (WGS) entry which is preliminary data.</text>
</comment>
<dbReference type="Pfam" id="PF07715">
    <property type="entry name" value="Plug"/>
    <property type="match status" value="1"/>
</dbReference>
<dbReference type="RefSeq" id="WP_386098644.1">
    <property type="nucleotide sequence ID" value="NZ_JBHUOZ010000003.1"/>
</dbReference>
<dbReference type="InterPro" id="IPR039426">
    <property type="entry name" value="TonB-dep_rcpt-like"/>
</dbReference>
<evidence type="ECO:0000313" key="12">
    <source>
        <dbReference type="Proteomes" id="UP001597511"/>
    </source>
</evidence>
<dbReference type="Pfam" id="PF13715">
    <property type="entry name" value="CarbopepD_reg_2"/>
    <property type="match status" value="1"/>
</dbReference>
<feature type="signal peptide" evidence="9">
    <location>
        <begin position="1"/>
        <end position="18"/>
    </location>
</feature>
<dbReference type="InterPro" id="IPR023996">
    <property type="entry name" value="TonB-dep_OMP_SusC/RagA"/>
</dbReference>
<dbReference type="Gene3D" id="2.40.170.20">
    <property type="entry name" value="TonB-dependent receptor, beta-barrel domain"/>
    <property type="match status" value="1"/>
</dbReference>
<name>A0ABW6A7J8_9BACT</name>
<evidence type="ECO:0000256" key="2">
    <source>
        <dbReference type="ARBA" id="ARBA00022448"/>
    </source>
</evidence>
<evidence type="ECO:0000256" key="4">
    <source>
        <dbReference type="ARBA" id="ARBA00022692"/>
    </source>
</evidence>
<reference evidence="12" key="1">
    <citation type="journal article" date="2019" name="Int. J. Syst. Evol. Microbiol.">
        <title>The Global Catalogue of Microorganisms (GCM) 10K type strain sequencing project: providing services to taxonomists for standard genome sequencing and annotation.</title>
        <authorList>
            <consortium name="The Broad Institute Genomics Platform"/>
            <consortium name="The Broad Institute Genome Sequencing Center for Infectious Disease"/>
            <person name="Wu L."/>
            <person name="Ma J."/>
        </authorList>
    </citation>
    <scope>NUCLEOTIDE SEQUENCE [LARGE SCALE GENOMIC DNA]</scope>
    <source>
        <strain evidence="12">KCTC 23299</strain>
    </source>
</reference>
<keyword evidence="7 8" id="KW-0998">Cell outer membrane</keyword>
<accession>A0ABW6A7J8</accession>
<gene>
    <name evidence="11" type="ORF">ACFS6H_11750</name>
</gene>
<evidence type="ECO:0000256" key="6">
    <source>
        <dbReference type="ARBA" id="ARBA00023136"/>
    </source>
</evidence>
<evidence type="ECO:0000256" key="8">
    <source>
        <dbReference type="PROSITE-ProRule" id="PRU01360"/>
    </source>
</evidence>
<dbReference type="InterPro" id="IPR008969">
    <property type="entry name" value="CarboxyPept-like_regulatory"/>
</dbReference>
<keyword evidence="3 8" id="KW-1134">Transmembrane beta strand</keyword>
<dbReference type="PANTHER" id="PTHR30069:SF29">
    <property type="entry name" value="HEMOGLOBIN AND HEMOGLOBIN-HAPTOGLOBIN-BINDING PROTEIN 1-RELATED"/>
    <property type="match status" value="1"/>
</dbReference>
<evidence type="ECO:0000256" key="7">
    <source>
        <dbReference type="ARBA" id="ARBA00023237"/>
    </source>
</evidence>
<dbReference type="PROSITE" id="PS52016">
    <property type="entry name" value="TONB_DEPENDENT_REC_3"/>
    <property type="match status" value="1"/>
</dbReference>
<evidence type="ECO:0000256" key="5">
    <source>
        <dbReference type="ARBA" id="ARBA00022729"/>
    </source>
</evidence>
<feature type="domain" description="TonB-dependent receptor plug" evidence="10">
    <location>
        <begin position="116"/>
        <end position="237"/>
    </location>
</feature>
<dbReference type="NCBIfam" id="TIGR04056">
    <property type="entry name" value="OMP_RagA_SusC"/>
    <property type="match status" value="1"/>
</dbReference>
<dbReference type="InterPro" id="IPR037066">
    <property type="entry name" value="Plug_dom_sf"/>
</dbReference>
<evidence type="ECO:0000256" key="3">
    <source>
        <dbReference type="ARBA" id="ARBA00022452"/>
    </source>
</evidence>
<protein>
    <submittedName>
        <fullName evidence="11">SusC/RagA family TonB-linked outer membrane protein</fullName>
    </submittedName>
</protein>
<dbReference type="InterPro" id="IPR023997">
    <property type="entry name" value="TonB-dep_OMP_SusC/RagA_CS"/>
</dbReference>
<comment type="similarity">
    <text evidence="8">Belongs to the TonB-dependent receptor family.</text>
</comment>
<dbReference type="Proteomes" id="UP001597511">
    <property type="component" value="Unassembled WGS sequence"/>
</dbReference>
<dbReference type="Gene3D" id="2.60.40.1120">
    <property type="entry name" value="Carboxypeptidase-like, regulatory domain"/>
    <property type="match status" value="1"/>
</dbReference>
<dbReference type="InterPro" id="IPR036942">
    <property type="entry name" value="Beta-barrel_TonB_sf"/>
</dbReference>
<proteinExistence type="inferred from homology"/>
<feature type="chain" id="PRO_5046008964" evidence="9">
    <location>
        <begin position="19"/>
        <end position="996"/>
    </location>
</feature>
<evidence type="ECO:0000259" key="10">
    <source>
        <dbReference type="Pfam" id="PF07715"/>
    </source>
</evidence>
<dbReference type="Gene3D" id="2.170.130.10">
    <property type="entry name" value="TonB-dependent receptor, plug domain"/>
    <property type="match status" value="1"/>
</dbReference>
<keyword evidence="12" id="KW-1185">Reference proteome</keyword>
<keyword evidence="4 8" id="KW-0812">Transmembrane</keyword>